<dbReference type="AlphaFoldDB" id="A0A099X014"/>
<reference evidence="2 3" key="1">
    <citation type="submission" date="2014-08" db="EMBL/GenBank/DDBJ databases">
        <title>Porphyromonas cangingivalis strain:COT-109_OH1386 Genome sequencing.</title>
        <authorList>
            <person name="Wallis C."/>
            <person name="Deusch O."/>
            <person name="O'Flynn C."/>
            <person name="Davis I."/>
            <person name="Jospin G."/>
            <person name="Darling A.E."/>
            <person name="Coil D.A."/>
            <person name="Alexiev A."/>
            <person name="Horsfall A."/>
            <person name="Kirkwood N."/>
            <person name="Harris S."/>
            <person name="Eisen J.A."/>
        </authorList>
    </citation>
    <scope>NUCLEOTIDE SEQUENCE [LARGE SCALE GENOMIC DNA]</scope>
    <source>
        <strain evidence="3">COT-109 OH1386</strain>
    </source>
</reference>
<sequence>MTPKTIYVLLSFIALFSMLRLPDIGLRIIGGLLCIGGIYYIIDRLRKHRRLTFMLLAMCFVVVVFNPILTIYPYENAPFWMLSRLIATGLFWIAARREPLPTP</sequence>
<comment type="caution">
    <text evidence="2">The sequence shown here is derived from an EMBL/GenBank/DDBJ whole genome shotgun (WGS) entry which is preliminary data.</text>
</comment>
<keyword evidence="1" id="KW-0812">Transmembrane</keyword>
<proteinExistence type="predicted"/>
<protein>
    <submittedName>
        <fullName evidence="2">Uncharacterized protein</fullName>
    </submittedName>
</protein>
<name>A0A099X014_PORCN</name>
<keyword evidence="1" id="KW-0472">Membrane</keyword>
<dbReference type="RefSeq" id="WP_036844297.1">
    <property type="nucleotide sequence ID" value="NZ_JQJD01000043.1"/>
</dbReference>
<dbReference type="STRING" id="36874.HQ34_00420"/>
<evidence type="ECO:0000256" key="1">
    <source>
        <dbReference type="SAM" id="Phobius"/>
    </source>
</evidence>
<evidence type="ECO:0000313" key="3">
    <source>
        <dbReference type="Proteomes" id="UP000030125"/>
    </source>
</evidence>
<accession>A0A099X014</accession>
<feature type="transmembrane region" description="Helical" evidence="1">
    <location>
        <begin position="51"/>
        <end position="72"/>
    </location>
</feature>
<keyword evidence="1" id="KW-1133">Transmembrane helix</keyword>
<feature type="transmembrane region" description="Helical" evidence="1">
    <location>
        <begin position="24"/>
        <end position="42"/>
    </location>
</feature>
<dbReference type="EMBL" id="JQJD01000043">
    <property type="protein sequence ID" value="KGN80198.1"/>
    <property type="molecule type" value="Genomic_DNA"/>
</dbReference>
<gene>
    <name evidence="2" type="ORF">HQ35_05710</name>
</gene>
<keyword evidence="3" id="KW-1185">Reference proteome</keyword>
<dbReference type="Proteomes" id="UP000030125">
    <property type="component" value="Unassembled WGS sequence"/>
</dbReference>
<organism evidence="2 3">
    <name type="scientific">Porphyromonas cangingivalis</name>
    <dbReference type="NCBI Taxonomy" id="36874"/>
    <lineage>
        <taxon>Bacteria</taxon>
        <taxon>Pseudomonadati</taxon>
        <taxon>Bacteroidota</taxon>
        <taxon>Bacteroidia</taxon>
        <taxon>Bacteroidales</taxon>
        <taxon>Porphyromonadaceae</taxon>
        <taxon>Porphyromonas</taxon>
    </lineage>
</organism>
<evidence type="ECO:0000313" key="2">
    <source>
        <dbReference type="EMBL" id="KGN80198.1"/>
    </source>
</evidence>